<dbReference type="OrthoDB" id="9914531at2"/>
<proteinExistence type="predicted"/>
<organism evidence="1 2">
    <name type="scientific">Clostridium luticellarii</name>
    <dbReference type="NCBI Taxonomy" id="1691940"/>
    <lineage>
        <taxon>Bacteria</taxon>
        <taxon>Bacillati</taxon>
        <taxon>Bacillota</taxon>
        <taxon>Clostridia</taxon>
        <taxon>Eubacteriales</taxon>
        <taxon>Clostridiaceae</taxon>
        <taxon>Clostridium</taxon>
    </lineage>
</organism>
<dbReference type="RefSeq" id="WP_158255876.1">
    <property type="nucleotide sequence ID" value="NZ_PVXP01000009.1"/>
</dbReference>
<dbReference type="InterPro" id="IPR013321">
    <property type="entry name" value="Arc_rbn_hlx_hlx"/>
</dbReference>
<gene>
    <name evidence="1" type="ORF">CLLU_09880</name>
</gene>
<accession>A0A2T0BQ10</accession>
<dbReference type="EMBL" id="PVXP01000009">
    <property type="protein sequence ID" value="PRR85960.1"/>
    <property type="molecule type" value="Genomic_DNA"/>
</dbReference>
<name>A0A2T0BQ10_9CLOT</name>
<dbReference type="AlphaFoldDB" id="A0A2T0BQ10"/>
<keyword evidence="2" id="KW-1185">Reference proteome</keyword>
<reference evidence="1 2" key="1">
    <citation type="submission" date="2018-03" db="EMBL/GenBank/DDBJ databases">
        <title>Genome sequence of Clostridium luticellarii DSM 29923.</title>
        <authorList>
            <person name="Poehlein A."/>
            <person name="Daniel R."/>
        </authorList>
    </citation>
    <scope>NUCLEOTIDE SEQUENCE [LARGE SCALE GENOMIC DNA]</scope>
    <source>
        <strain evidence="1 2">DSM 29923</strain>
    </source>
</reference>
<dbReference type="Gene3D" id="1.10.1220.10">
    <property type="entry name" value="Met repressor-like"/>
    <property type="match status" value="1"/>
</dbReference>
<dbReference type="Proteomes" id="UP000237798">
    <property type="component" value="Unassembled WGS sequence"/>
</dbReference>
<sequence>MTDEKRKTFSTTIYPSISQNFKVACVKRNQAMNEILEKLMILYTKGEINLEEK</sequence>
<protein>
    <submittedName>
        <fullName evidence="1">Uncharacterized protein</fullName>
    </submittedName>
</protein>
<evidence type="ECO:0000313" key="2">
    <source>
        <dbReference type="Proteomes" id="UP000237798"/>
    </source>
</evidence>
<dbReference type="GO" id="GO:0006355">
    <property type="term" value="P:regulation of DNA-templated transcription"/>
    <property type="evidence" value="ECO:0007669"/>
    <property type="project" value="InterPro"/>
</dbReference>
<evidence type="ECO:0000313" key="1">
    <source>
        <dbReference type="EMBL" id="PRR85960.1"/>
    </source>
</evidence>
<comment type="caution">
    <text evidence="1">The sequence shown here is derived from an EMBL/GenBank/DDBJ whole genome shotgun (WGS) entry which is preliminary data.</text>
</comment>